<organism evidence="2 3">
    <name type="scientific">Colletotrichum salicis</name>
    <dbReference type="NCBI Taxonomy" id="1209931"/>
    <lineage>
        <taxon>Eukaryota</taxon>
        <taxon>Fungi</taxon>
        <taxon>Dikarya</taxon>
        <taxon>Ascomycota</taxon>
        <taxon>Pezizomycotina</taxon>
        <taxon>Sordariomycetes</taxon>
        <taxon>Hypocreomycetidae</taxon>
        <taxon>Glomerellales</taxon>
        <taxon>Glomerellaceae</taxon>
        <taxon>Colletotrichum</taxon>
        <taxon>Colletotrichum acutatum species complex</taxon>
    </lineage>
</organism>
<dbReference type="AlphaFoldDB" id="A0A135UUC3"/>
<evidence type="ECO:0000313" key="3">
    <source>
        <dbReference type="Proteomes" id="UP000070121"/>
    </source>
</evidence>
<comment type="caution">
    <text evidence="2">The sequence shown here is derived from an EMBL/GenBank/DDBJ whole genome shotgun (WGS) entry which is preliminary data.</text>
</comment>
<dbReference type="EMBL" id="JFFI01001028">
    <property type="protein sequence ID" value="KXH63996.1"/>
    <property type="molecule type" value="Genomic_DNA"/>
</dbReference>
<feature type="region of interest" description="Disordered" evidence="1">
    <location>
        <begin position="95"/>
        <end position="129"/>
    </location>
</feature>
<accession>A0A135UUC3</accession>
<keyword evidence="3" id="KW-1185">Reference proteome</keyword>
<evidence type="ECO:0000256" key="1">
    <source>
        <dbReference type="SAM" id="MobiDB-lite"/>
    </source>
</evidence>
<reference evidence="2 3" key="1">
    <citation type="submission" date="2014-02" db="EMBL/GenBank/DDBJ databases">
        <title>The genome sequence of Colletotrichum salicis CBS 607.94.</title>
        <authorList>
            <person name="Baroncelli R."/>
            <person name="Thon M.R."/>
        </authorList>
    </citation>
    <scope>NUCLEOTIDE SEQUENCE [LARGE SCALE GENOMIC DNA]</scope>
    <source>
        <strain evidence="2 3">CBS 607.94</strain>
    </source>
</reference>
<protein>
    <submittedName>
        <fullName evidence="2">Uncharacterized protein</fullName>
    </submittedName>
</protein>
<gene>
    <name evidence="2" type="ORF">CSAL01_02166</name>
</gene>
<name>A0A135UUC3_9PEZI</name>
<dbReference type="Proteomes" id="UP000070121">
    <property type="component" value="Unassembled WGS sequence"/>
</dbReference>
<proteinExistence type="predicted"/>
<sequence>MLKRWVAQAPASAAALVHHRPVRRDAFQVPIGTDCKLDGGGRVLKSLKVRYLGVRCFVGVNWNGAGTLRWQPSTSQRRCSPLPVCPSADLTDEKIRGAKTAAPLEDRHPSAPSSSIGERPQDTLPYLGT</sequence>
<evidence type="ECO:0000313" key="2">
    <source>
        <dbReference type="EMBL" id="KXH63996.1"/>
    </source>
</evidence>